<feature type="binding site" evidence="6">
    <location>
        <begin position="132"/>
        <end position="133"/>
    </location>
    <ligand>
        <name>S-adenosyl-L-methionine</name>
        <dbReference type="ChEBI" id="CHEBI:59789"/>
    </ligand>
</feature>
<proteinExistence type="inferred from homology"/>
<evidence type="ECO:0000256" key="5">
    <source>
        <dbReference type="ARBA" id="ARBA00022691"/>
    </source>
</evidence>
<evidence type="ECO:0000256" key="2">
    <source>
        <dbReference type="ARBA" id="ARBA00022552"/>
    </source>
</evidence>
<dbReference type="PANTHER" id="PTHR31760:SF0">
    <property type="entry name" value="S-ADENOSYL-L-METHIONINE-DEPENDENT METHYLTRANSFERASES SUPERFAMILY PROTEIN"/>
    <property type="match status" value="1"/>
</dbReference>
<dbReference type="HAMAP" id="MF_00074">
    <property type="entry name" value="16SrRNA_methyltr_G"/>
    <property type="match status" value="1"/>
</dbReference>
<dbReference type="EC" id="2.1.1.-" evidence="6"/>
<dbReference type="Gene3D" id="3.40.50.150">
    <property type="entry name" value="Vaccinia Virus protein VP39"/>
    <property type="match status" value="1"/>
</dbReference>
<dbReference type="GO" id="GO:0070043">
    <property type="term" value="F:rRNA (guanine-N7-)-methyltransferase activity"/>
    <property type="evidence" value="ECO:0007669"/>
    <property type="project" value="UniProtKB-UniRule"/>
</dbReference>
<dbReference type="InterPro" id="IPR029063">
    <property type="entry name" value="SAM-dependent_MTases_sf"/>
</dbReference>
<evidence type="ECO:0000256" key="1">
    <source>
        <dbReference type="ARBA" id="ARBA00022490"/>
    </source>
</evidence>
<feature type="binding site" evidence="6">
    <location>
        <position position="150"/>
    </location>
    <ligand>
        <name>S-adenosyl-L-methionine</name>
        <dbReference type="ChEBI" id="CHEBI:59789"/>
    </ligand>
</feature>
<dbReference type="NCBIfam" id="TIGR00138">
    <property type="entry name" value="rsmG_gidB"/>
    <property type="match status" value="1"/>
</dbReference>
<feature type="binding site" evidence="6">
    <location>
        <position position="82"/>
    </location>
    <ligand>
        <name>S-adenosyl-L-methionine</name>
        <dbReference type="ChEBI" id="CHEBI:59789"/>
    </ligand>
</feature>
<dbReference type="SUPFAM" id="SSF53335">
    <property type="entry name" value="S-adenosyl-L-methionine-dependent methyltransferases"/>
    <property type="match status" value="1"/>
</dbReference>
<name>A0A173LQN7_9ACTN</name>
<comment type="subcellular location">
    <subcellularLocation>
        <location evidence="6">Cytoplasm</location>
    </subcellularLocation>
</comment>
<reference evidence="8 9" key="1">
    <citation type="submission" date="2016-06" db="EMBL/GenBank/DDBJ databases">
        <title>Complete genome sequence of a saline-alkali tolerant type strain Dietzia timorensis ID05-A0528T.</title>
        <authorList>
            <person name="Wu X."/>
        </authorList>
    </citation>
    <scope>NUCLEOTIDE SEQUENCE [LARGE SCALE GENOMIC DNA]</scope>
    <source>
        <strain evidence="8 9">ID05-A0528</strain>
    </source>
</reference>
<feature type="region of interest" description="Disordered" evidence="7">
    <location>
        <begin position="220"/>
        <end position="242"/>
    </location>
</feature>
<dbReference type="AlphaFoldDB" id="A0A173LQN7"/>
<dbReference type="PANTHER" id="PTHR31760">
    <property type="entry name" value="S-ADENOSYL-L-METHIONINE-DEPENDENT METHYLTRANSFERASES SUPERFAMILY PROTEIN"/>
    <property type="match status" value="1"/>
</dbReference>
<keyword evidence="2 6" id="KW-0698">rRNA processing</keyword>
<accession>A0A173LQN7</accession>
<dbReference type="Proteomes" id="UP000186104">
    <property type="component" value="Chromosome"/>
</dbReference>
<dbReference type="EMBL" id="CP015961">
    <property type="protein sequence ID" value="ANI94118.1"/>
    <property type="molecule type" value="Genomic_DNA"/>
</dbReference>
<evidence type="ECO:0000313" key="8">
    <source>
        <dbReference type="EMBL" id="ANI94118.1"/>
    </source>
</evidence>
<evidence type="ECO:0000256" key="4">
    <source>
        <dbReference type="ARBA" id="ARBA00022679"/>
    </source>
</evidence>
<keyword evidence="3 6" id="KW-0489">Methyltransferase</keyword>
<comment type="function">
    <text evidence="6">Specifically methylates the N7 position of a guanine in 16S rRNA.</text>
</comment>
<dbReference type="OrthoDB" id="9808773at2"/>
<dbReference type="InterPro" id="IPR003682">
    <property type="entry name" value="rRNA_ssu_MeTfrase_G"/>
</dbReference>
<evidence type="ECO:0000256" key="3">
    <source>
        <dbReference type="ARBA" id="ARBA00022603"/>
    </source>
</evidence>
<evidence type="ECO:0000256" key="7">
    <source>
        <dbReference type="SAM" id="MobiDB-lite"/>
    </source>
</evidence>
<protein>
    <recommendedName>
        <fullName evidence="6">Ribosomal RNA small subunit methyltransferase G</fullName>
        <ecNumber evidence="6">2.1.1.-</ecNumber>
    </recommendedName>
    <alternativeName>
        <fullName evidence="6">16S rRNA 7-methylguanosine methyltransferase</fullName>
        <shortName evidence="6">16S rRNA m7G methyltransferase</shortName>
    </alternativeName>
</protein>
<dbReference type="KEGG" id="dtm:BJL86_3359"/>
<evidence type="ECO:0000256" key="6">
    <source>
        <dbReference type="HAMAP-Rule" id="MF_00074"/>
    </source>
</evidence>
<dbReference type="RefSeq" id="WP_067474430.1">
    <property type="nucleotide sequence ID" value="NZ_CP015961.1"/>
</dbReference>
<keyword evidence="9" id="KW-1185">Reference proteome</keyword>
<gene>
    <name evidence="6" type="primary">rsmG</name>
    <name evidence="8" type="ORF">BJL86_3359</name>
</gene>
<evidence type="ECO:0000313" key="9">
    <source>
        <dbReference type="Proteomes" id="UP000186104"/>
    </source>
</evidence>
<organism evidence="8 9">
    <name type="scientific">Dietzia timorensis</name>
    <dbReference type="NCBI Taxonomy" id="499555"/>
    <lineage>
        <taxon>Bacteria</taxon>
        <taxon>Bacillati</taxon>
        <taxon>Actinomycetota</taxon>
        <taxon>Actinomycetes</taxon>
        <taxon>Mycobacteriales</taxon>
        <taxon>Dietziaceae</taxon>
        <taxon>Dietzia</taxon>
    </lineage>
</organism>
<dbReference type="STRING" id="499555.BJL86_3359"/>
<keyword evidence="5 6" id="KW-0949">S-adenosyl-L-methionine</keyword>
<dbReference type="GO" id="GO:0005829">
    <property type="term" value="C:cytosol"/>
    <property type="evidence" value="ECO:0007669"/>
    <property type="project" value="TreeGrafter"/>
</dbReference>
<comment type="caution">
    <text evidence="6">Lacks conserved residue(s) required for the propagation of feature annotation.</text>
</comment>
<feature type="binding site" evidence="6">
    <location>
        <position position="77"/>
    </location>
    <ligand>
        <name>S-adenosyl-L-methionine</name>
        <dbReference type="ChEBI" id="CHEBI:59789"/>
    </ligand>
</feature>
<dbReference type="Pfam" id="PF02527">
    <property type="entry name" value="GidB"/>
    <property type="match status" value="1"/>
</dbReference>
<keyword evidence="1 6" id="KW-0963">Cytoplasm</keyword>
<keyword evidence="4 6" id="KW-0808">Transferase</keyword>
<comment type="similarity">
    <text evidence="6">Belongs to the methyltransferase superfamily. RNA methyltransferase RsmG family.</text>
</comment>
<sequence length="242" mass="25914">MTTSEPIPHAAFAVFGDRVELAVNYVEFLRSAGIERGLIGPREGDRIWERHVLNSTAVASRLGVGESNRRISVTDIGSGAGLPGIPLALCRTDLELTLVEPLLRRSNFLEEAIEVLGLKEAGIEIRVIRGRAEDADVVAGAKESDVVTARAVAPLAKLAGWCSPLIRQGGQLIALKGESASKELERDASALRKNGLVDAHFETVEVPGADPTYLITATKSGTTAADTSKVRRDKLGTNKRRK</sequence>